<proteinExistence type="predicted"/>
<dbReference type="PANTHER" id="PTHR42791">
    <property type="entry name" value="GNAT FAMILY ACETYLTRANSFERASE"/>
    <property type="match status" value="1"/>
</dbReference>
<dbReference type="PROSITE" id="PS51186">
    <property type="entry name" value="GNAT"/>
    <property type="match status" value="1"/>
</dbReference>
<feature type="domain" description="N-acetyltransferase" evidence="1">
    <location>
        <begin position="154"/>
        <end position="234"/>
    </location>
</feature>
<dbReference type="PANTHER" id="PTHR42791:SF2">
    <property type="entry name" value="N-ACETYLTRANSFERASE DOMAIN-CONTAINING PROTEIN"/>
    <property type="match status" value="1"/>
</dbReference>
<dbReference type="OrthoDB" id="2832510at2759"/>
<dbReference type="InterPro" id="IPR052523">
    <property type="entry name" value="Trichothecene_AcTrans"/>
</dbReference>
<evidence type="ECO:0000313" key="3">
    <source>
        <dbReference type="Proteomes" id="UP000309340"/>
    </source>
</evidence>
<dbReference type="AlphaFoldDB" id="A0A4V5NKB3"/>
<organism evidence="2 3">
    <name type="scientific">Friedmanniomyces simplex</name>
    <dbReference type="NCBI Taxonomy" id="329884"/>
    <lineage>
        <taxon>Eukaryota</taxon>
        <taxon>Fungi</taxon>
        <taxon>Dikarya</taxon>
        <taxon>Ascomycota</taxon>
        <taxon>Pezizomycotina</taxon>
        <taxon>Dothideomycetes</taxon>
        <taxon>Dothideomycetidae</taxon>
        <taxon>Mycosphaerellales</taxon>
        <taxon>Teratosphaeriaceae</taxon>
        <taxon>Friedmanniomyces</taxon>
    </lineage>
</organism>
<reference evidence="2 3" key="1">
    <citation type="submission" date="2017-03" db="EMBL/GenBank/DDBJ databases">
        <title>Genomes of endolithic fungi from Antarctica.</title>
        <authorList>
            <person name="Coleine C."/>
            <person name="Masonjones S."/>
            <person name="Stajich J.E."/>
        </authorList>
    </citation>
    <scope>NUCLEOTIDE SEQUENCE [LARGE SCALE GENOMIC DNA]</scope>
    <source>
        <strain evidence="2 3">CCFEE 5184</strain>
    </source>
</reference>
<dbReference type="InterPro" id="IPR016181">
    <property type="entry name" value="Acyl_CoA_acyltransferase"/>
</dbReference>
<dbReference type="GO" id="GO:0016747">
    <property type="term" value="F:acyltransferase activity, transferring groups other than amino-acyl groups"/>
    <property type="evidence" value="ECO:0007669"/>
    <property type="project" value="InterPro"/>
</dbReference>
<name>A0A4V5NKB3_9PEZI</name>
<dbReference type="SUPFAM" id="SSF55729">
    <property type="entry name" value="Acyl-CoA N-acyltransferases (Nat)"/>
    <property type="match status" value="1"/>
</dbReference>
<dbReference type="InterPro" id="IPR000182">
    <property type="entry name" value="GNAT_dom"/>
</dbReference>
<protein>
    <recommendedName>
        <fullName evidence="1">N-acetyltransferase domain-containing protein</fullName>
    </recommendedName>
</protein>
<dbReference type="Gene3D" id="3.40.630.30">
    <property type="match status" value="1"/>
</dbReference>
<accession>A0A4V5NKB3</accession>
<dbReference type="Pfam" id="PF13673">
    <property type="entry name" value="Acetyltransf_10"/>
    <property type="match status" value="1"/>
</dbReference>
<keyword evidence="3" id="KW-1185">Reference proteome</keyword>
<comment type="caution">
    <text evidence="2">The sequence shown here is derived from an EMBL/GenBank/DDBJ whole genome shotgun (WGS) entry which is preliminary data.</text>
</comment>
<dbReference type="STRING" id="329884.A0A4V5NKB3"/>
<dbReference type="EMBL" id="NAJQ01000009">
    <property type="protein sequence ID" value="TKA83419.1"/>
    <property type="molecule type" value="Genomic_DNA"/>
</dbReference>
<gene>
    <name evidence="2" type="ORF">B0A55_00361</name>
</gene>
<sequence length="238" mass="26908">MPYQVQPASLQDAEAIGACVDKAFANSAFHQLMFPKEKAHLTPREHFREWKTRRQRQRMDIPNAMYFKTIEAKRPNVIVGYAGWFKPGHFSMKATTVSEEQQQQQPPADSVLHDVADAPPIGGAKADERPACLNGEALDEFSRKTGKQRDKIWSANSDFWYLEALDVDPVHQHKGIAGRLMQCGLEHADRDGLPIYLEATPDGSSMYRRYGFEPCGEFQLANGQYSVVLMIRWPGGVR</sequence>
<evidence type="ECO:0000259" key="1">
    <source>
        <dbReference type="PROSITE" id="PS51186"/>
    </source>
</evidence>
<evidence type="ECO:0000313" key="2">
    <source>
        <dbReference type="EMBL" id="TKA83419.1"/>
    </source>
</evidence>
<dbReference type="Proteomes" id="UP000309340">
    <property type="component" value="Unassembled WGS sequence"/>
</dbReference>
<dbReference type="CDD" id="cd04301">
    <property type="entry name" value="NAT_SF"/>
    <property type="match status" value="1"/>
</dbReference>